<evidence type="ECO:0000313" key="1">
    <source>
        <dbReference type="EMBL" id="SJL10987.1"/>
    </source>
</evidence>
<accession>A0A284RQF2</accession>
<dbReference type="Proteomes" id="UP000219338">
    <property type="component" value="Unassembled WGS sequence"/>
</dbReference>
<keyword evidence="2" id="KW-1185">Reference proteome</keyword>
<evidence type="ECO:0000313" key="2">
    <source>
        <dbReference type="Proteomes" id="UP000219338"/>
    </source>
</evidence>
<organism evidence="1 2">
    <name type="scientific">Armillaria ostoyae</name>
    <name type="common">Armillaria root rot fungus</name>
    <dbReference type="NCBI Taxonomy" id="47428"/>
    <lineage>
        <taxon>Eukaryota</taxon>
        <taxon>Fungi</taxon>
        <taxon>Dikarya</taxon>
        <taxon>Basidiomycota</taxon>
        <taxon>Agaricomycotina</taxon>
        <taxon>Agaricomycetes</taxon>
        <taxon>Agaricomycetidae</taxon>
        <taxon>Agaricales</taxon>
        <taxon>Marasmiineae</taxon>
        <taxon>Physalacriaceae</taxon>
        <taxon>Armillaria</taxon>
    </lineage>
</organism>
<name>A0A284RQF2_ARMOS</name>
<protein>
    <submittedName>
        <fullName evidence="1">Uncharacterized protein</fullName>
    </submittedName>
</protein>
<reference evidence="2" key="1">
    <citation type="journal article" date="2017" name="Nat. Ecol. Evol.">
        <title>Genome expansion and lineage-specific genetic innovations in the forest pathogenic fungi Armillaria.</title>
        <authorList>
            <person name="Sipos G."/>
            <person name="Prasanna A.N."/>
            <person name="Walter M.C."/>
            <person name="O'Connor E."/>
            <person name="Balint B."/>
            <person name="Krizsan K."/>
            <person name="Kiss B."/>
            <person name="Hess J."/>
            <person name="Varga T."/>
            <person name="Slot J."/>
            <person name="Riley R."/>
            <person name="Boka B."/>
            <person name="Rigling D."/>
            <person name="Barry K."/>
            <person name="Lee J."/>
            <person name="Mihaltcheva S."/>
            <person name="LaButti K."/>
            <person name="Lipzen A."/>
            <person name="Waldron R."/>
            <person name="Moloney N.M."/>
            <person name="Sperisen C."/>
            <person name="Kredics L."/>
            <person name="Vagvoelgyi C."/>
            <person name="Patrignani A."/>
            <person name="Fitzpatrick D."/>
            <person name="Nagy I."/>
            <person name="Doyle S."/>
            <person name="Anderson J.B."/>
            <person name="Grigoriev I.V."/>
            <person name="Gueldener U."/>
            <person name="Muensterkoetter M."/>
            <person name="Nagy L.G."/>
        </authorList>
    </citation>
    <scope>NUCLEOTIDE SEQUENCE [LARGE SCALE GENOMIC DNA]</scope>
    <source>
        <strain evidence="2">C18/9</strain>
    </source>
</reference>
<dbReference type="EMBL" id="FUEG01000013">
    <property type="protein sequence ID" value="SJL10987.1"/>
    <property type="molecule type" value="Genomic_DNA"/>
</dbReference>
<dbReference type="AlphaFoldDB" id="A0A284RQF2"/>
<gene>
    <name evidence="1" type="ORF">ARMOST_14384</name>
</gene>
<proteinExistence type="predicted"/>
<sequence>MSIKRPMTSTWITILASRWFEYSQPAIDIGDPQDVQDAQAVRGMGKGRKT</sequence>